<dbReference type="AlphaFoldDB" id="A0A841R6R3"/>
<accession>A0A841R6R3</accession>
<protein>
    <submittedName>
        <fullName evidence="1">Broad specificity phosphatase PhoE</fullName>
    </submittedName>
</protein>
<dbReference type="OrthoDB" id="1629730at2"/>
<dbReference type="Proteomes" id="UP000591941">
    <property type="component" value="Unassembled WGS sequence"/>
</dbReference>
<dbReference type="EMBL" id="JACHHI010000006">
    <property type="protein sequence ID" value="MBB6478202.1"/>
    <property type="molecule type" value="Genomic_DNA"/>
</dbReference>
<sequence length="94" mass="10694">MSCPHSKYDVTKMDPHERARYESAMRHVEAAKAAGKSTDECHAIFQTIMNRKWDDPVPNDEAHREYAERVERAKKARDNGAGCKEIAAILHGEK</sequence>
<name>A0A841R6R3_9FIRM</name>
<dbReference type="GeneID" id="93486527"/>
<gene>
    <name evidence="1" type="ORF">HNR45_001272</name>
</gene>
<proteinExistence type="predicted"/>
<dbReference type="RefSeq" id="WP_024048757.1">
    <property type="nucleotide sequence ID" value="NZ_CABWNB010000002.1"/>
</dbReference>
<evidence type="ECO:0000313" key="2">
    <source>
        <dbReference type="Proteomes" id="UP000591941"/>
    </source>
</evidence>
<organism evidence="1 2">
    <name type="scientific">Negativicoccus succinicivorans</name>
    <dbReference type="NCBI Taxonomy" id="620903"/>
    <lineage>
        <taxon>Bacteria</taxon>
        <taxon>Bacillati</taxon>
        <taxon>Bacillota</taxon>
        <taxon>Negativicutes</taxon>
        <taxon>Veillonellales</taxon>
        <taxon>Veillonellaceae</taxon>
        <taxon>Negativicoccus</taxon>
    </lineage>
</organism>
<comment type="caution">
    <text evidence="1">The sequence shown here is derived from an EMBL/GenBank/DDBJ whole genome shotgun (WGS) entry which is preliminary data.</text>
</comment>
<reference evidence="1 2" key="1">
    <citation type="submission" date="2020-08" db="EMBL/GenBank/DDBJ databases">
        <title>Genomic Encyclopedia of Type Strains, Phase IV (KMG-IV): sequencing the most valuable type-strain genomes for metagenomic binning, comparative biology and taxonomic classification.</title>
        <authorList>
            <person name="Goeker M."/>
        </authorList>
    </citation>
    <scope>NUCLEOTIDE SEQUENCE [LARGE SCALE GENOMIC DNA]</scope>
    <source>
        <strain evidence="1 2">DSM 21255</strain>
    </source>
</reference>
<keyword evidence="2" id="KW-1185">Reference proteome</keyword>
<evidence type="ECO:0000313" key="1">
    <source>
        <dbReference type="EMBL" id="MBB6478202.1"/>
    </source>
</evidence>